<keyword evidence="1" id="KW-0808">Transferase</keyword>
<reference evidence="1 2" key="1">
    <citation type="submission" date="2018-12" db="EMBL/GenBank/DDBJ databases">
        <title>Draft genome sequence of Embleya hyalina NBRC 13850T.</title>
        <authorList>
            <person name="Komaki H."/>
            <person name="Hosoyama A."/>
            <person name="Kimura A."/>
            <person name="Ichikawa N."/>
            <person name="Tamura T."/>
        </authorList>
    </citation>
    <scope>NUCLEOTIDE SEQUENCE [LARGE SCALE GENOMIC DNA]</scope>
    <source>
        <strain evidence="1 2">NBRC 13850</strain>
    </source>
</reference>
<accession>A0A401YPL1</accession>
<dbReference type="InterPro" id="IPR024551">
    <property type="entry name" value="AspAT_Ic"/>
</dbReference>
<sequence length="434" mass="46093">MSAASAYFGDLVPLSTDVSSPEIDLAAVREEYAALAAEGLRLDLTRGKPSPQQLDLANGLLSLPGGDDFKAADGTDCRNYGGLAGLPELREIFAGPLQVPAAQLLALGNASLTLMHDVIAHALLSKVPGAERRWVDEPEVLFLCPVPGYDRHFALCERFGIGMVPVPLTGEGPDLDAVEALVAADARIKGMWCVPKYSNPSGESYSDETVRRLAAMPTAAPDFRLFWDNAYAVHHLTDKPVELLSILDACAEAGNPDRAFVFGSTSKISHAGAGVAFFGSSAANTAWLSGLLAKQTIGPDKLNQLRHVRFFGDAEGVLAHMELHRELLEPRFAAVYEVLDRELGALGIASWTRPEGGYFVSLEVPDGCAAEVVRLAKEVGVALTPAGAAFPGGNDPRDHHIRLAPSYPTVDEVHRAMRAVAVCVKLAAAEAAAK</sequence>
<dbReference type="InterPro" id="IPR015422">
    <property type="entry name" value="PyrdxlP-dep_Trfase_small"/>
</dbReference>
<keyword evidence="2" id="KW-1185">Reference proteome</keyword>
<dbReference type="Proteomes" id="UP000286931">
    <property type="component" value="Unassembled WGS sequence"/>
</dbReference>
<dbReference type="EMBL" id="BIFH01000021">
    <property type="protein sequence ID" value="GCD96532.1"/>
    <property type="molecule type" value="Genomic_DNA"/>
</dbReference>
<dbReference type="Gene3D" id="3.40.640.10">
    <property type="entry name" value="Type I PLP-dependent aspartate aminotransferase-like (Major domain)"/>
    <property type="match status" value="1"/>
</dbReference>
<dbReference type="PANTHER" id="PTHR43799:SF1">
    <property type="entry name" value="ASPARTATE AMINOTRANSFERASE"/>
    <property type="match status" value="1"/>
</dbReference>
<name>A0A401YPL1_9ACTN</name>
<dbReference type="GO" id="GO:0004069">
    <property type="term" value="F:L-aspartate:2-oxoglutarate aminotransferase activity"/>
    <property type="evidence" value="ECO:0007669"/>
    <property type="project" value="InterPro"/>
</dbReference>
<gene>
    <name evidence="1" type="ORF">EHYA_04219</name>
</gene>
<dbReference type="Pfam" id="PF12897">
    <property type="entry name" value="Asp_aminotransf"/>
    <property type="match status" value="1"/>
</dbReference>
<protein>
    <submittedName>
        <fullName evidence="1">Aminotransferase</fullName>
    </submittedName>
</protein>
<dbReference type="AlphaFoldDB" id="A0A401YPL1"/>
<dbReference type="CDD" id="cd00609">
    <property type="entry name" value="AAT_like"/>
    <property type="match status" value="1"/>
</dbReference>
<dbReference type="Gene3D" id="3.90.1150.10">
    <property type="entry name" value="Aspartate Aminotransferase, domain 1"/>
    <property type="match status" value="1"/>
</dbReference>
<evidence type="ECO:0000313" key="1">
    <source>
        <dbReference type="EMBL" id="GCD96532.1"/>
    </source>
</evidence>
<organism evidence="1 2">
    <name type="scientific">Embleya hyalina</name>
    <dbReference type="NCBI Taxonomy" id="516124"/>
    <lineage>
        <taxon>Bacteria</taxon>
        <taxon>Bacillati</taxon>
        <taxon>Actinomycetota</taxon>
        <taxon>Actinomycetes</taxon>
        <taxon>Kitasatosporales</taxon>
        <taxon>Streptomycetaceae</taxon>
        <taxon>Embleya</taxon>
    </lineage>
</organism>
<evidence type="ECO:0000313" key="2">
    <source>
        <dbReference type="Proteomes" id="UP000286931"/>
    </source>
</evidence>
<dbReference type="InterPro" id="IPR015421">
    <property type="entry name" value="PyrdxlP-dep_Trfase_major"/>
</dbReference>
<comment type="caution">
    <text evidence="1">The sequence shown here is derived from an EMBL/GenBank/DDBJ whole genome shotgun (WGS) entry which is preliminary data.</text>
</comment>
<keyword evidence="1" id="KW-0032">Aminotransferase</keyword>
<dbReference type="PANTHER" id="PTHR43799">
    <property type="entry name" value="AMINOTRANSFERASE, PUTATIVE-RELATED"/>
    <property type="match status" value="1"/>
</dbReference>
<proteinExistence type="predicted"/>
<dbReference type="SUPFAM" id="SSF53383">
    <property type="entry name" value="PLP-dependent transferases"/>
    <property type="match status" value="1"/>
</dbReference>
<dbReference type="InterPro" id="IPR015424">
    <property type="entry name" value="PyrdxlP-dep_Trfase"/>
</dbReference>